<feature type="compositionally biased region" description="Acidic residues" evidence="1">
    <location>
        <begin position="365"/>
        <end position="375"/>
    </location>
</feature>
<name>A0A428U0S1_9HYPO</name>
<feature type="compositionally biased region" description="Acidic residues" evidence="1">
    <location>
        <begin position="461"/>
        <end position="473"/>
    </location>
</feature>
<feature type="compositionally biased region" description="Basic and acidic residues" evidence="1">
    <location>
        <begin position="232"/>
        <end position="271"/>
    </location>
</feature>
<feature type="domain" description="Heterokaryon incompatibility" evidence="2">
    <location>
        <begin position="605"/>
        <end position="768"/>
    </location>
</feature>
<proteinExistence type="predicted"/>
<evidence type="ECO:0000256" key="1">
    <source>
        <dbReference type="SAM" id="MobiDB-lite"/>
    </source>
</evidence>
<feature type="compositionally biased region" description="Basic and acidic residues" evidence="1">
    <location>
        <begin position="279"/>
        <end position="335"/>
    </location>
</feature>
<feature type="compositionally biased region" description="Basic and acidic residues" evidence="1">
    <location>
        <begin position="200"/>
        <end position="221"/>
    </location>
</feature>
<dbReference type="Proteomes" id="UP000288429">
    <property type="component" value="Unassembled WGS sequence"/>
</dbReference>
<gene>
    <name evidence="3" type="ORF">CDV31_008364</name>
</gene>
<dbReference type="InterPro" id="IPR052895">
    <property type="entry name" value="HetReg/Transcr_Mod"/>
</dbReference>
<organism evidence="3 4">
    <name type="scientific">Fusarium ambrosium</name>
    <dbReference type="NCBI Taxonomy" id="131363"/>
    <lineage>
        <taxon>Eukaryota</taxon>
        <taxon>Fungi</taxon>
        <taxon>Dikarya</taxon>
        <taxon>Ascomycota</taxon>
        <taxon>Pezizomycotina</taxon>
        <taxon>Sordariomycetes</taxon>
        <taxon>Hypocreomycetidae</taxon>
        <taxon>Hypocreales</taxon>
        <taxon>Nectriaceae</taxon>
        <taxon>Fusarium</taxon>
        <taxon>Fusarium solani species complex</taxon>
    </lineage>
</organism>
<dbReference type="Pfam" id="PF26639">
    <property type="entry name" value="Het-6_barrel"/>
    <property type="match status" value="1"/>
</dbReference>
<feature type="region of interest" description="Disordered" evidence="1">
    <location>
        <begin position="44"/>
        <end position="65"/>
    </location>
</feature>
<feature type="region of interest" description="Disordered" evidence="1">
    <location>
        <begin position="144"/>
        <end position="335"/>
    </location>
</feature>
<reference evidence="3 4" key="1">
    <citation type="submission" date="2017-06" db="EMBL/GenBank/DDBJ databases">
        <title>Cmopartive genomic analysis of Ambrosia Fusariam Clade fungi.</title>
        <authorList>
            <person name="Stajich J.E."/>
            <person name="Carrillo J."/>
            <person name="Kijimoto T."/>
            <person name="Eskalen A."/>
            <person name="O'Donnell K."/>
            <person name="Kasson M."/>
        </authorList>
    </citation>
    <scope>NUCLEOTIDE SEQUENCE [LARGE SCALE GENOMIC DNA]</scope>
    <source>
        <strain evidence="3 4">NRRL 20438</strain>
    </source>
</reference>
<dbReference type="Pfam" id="PF06985">
    <property type="entry name" value="HET"/>
    <property type="match status" value="1"/>
</dbReference>
<dbReference type="InterPro" id="IPR010730">
    <property type="entry name" value="HET"/>
</dbReference>
<feature type="compositionally biased region" description="Low complexity" evidence="1">
    <location>
        <begin position="188"/>
        <end position="199"/>
    </location>
</feature>
<feature type="region of interest" description="Disordered" evidence="1">
    <location>
        <begin position="354"/>
        <end position="380"/>
    </location>
</feature>
<evidence type="ECO:0000313" key="4">
    <source>
        <dbReference type="Proteomes" id="UP000288429"/>
    </source>
</evidence>
<evidence type="ECO:0000313" key="3">
    <source>
        <dbReference type="EMBL" id="RSM07872.1"/>
    </source>
</evidence>
<keyword evidence="4" id="KW-1185">Reference proteome</keyword>
<feature type="compositionally biased region" description="Basic and acidic residues" evidence="1">
    <location>
        <begin position="354"/>
        <end position="364"/>
    </location>
</feature>
<accession>A0A428U0S1</accession>
<protein>
    <recommendedName>
        <fullName evidence="2">Heterokaryon incompatibility domain-containing protein</fullName>
    </recommendedName>
</protein>
<feature type="region of interest" description="Disordered" evidence="1">
    <location>
        <begin position="442"/>
        <end position="476"/>
    </location>
</feature>
<dbReference type="EMBL" id="NIZV01000110">
    <property type="protein sequence ID" value="RSM07872.1"/>
    <property type="molecule type" value="Genomic_DNA"/>
</dbReference>
<comment type="caution">
    <text evidence="3">The sequence shown here is derived from an EMBL/GenBank/DDBJ whole genome shotgun (WGS) entry which is preliminary data.</text>
</comment>
<evidence type="ECO:0000259" key="2">
    <source>
        <dbReference type="Pfam" id="PF06985"/>
    </source>
</evidence>
<dbReference type="PANTHER" id="PTHR24148">
    <property type="entry name" value="ANKYRIN REPEAT DOMAIN-CONTAINING PROTEIN 39 HOMOLOG-RELATED"/>
    <property type="match status" value="1"/>
</dbReference>
<sequence>MLPRLPSKARPRWEHLGFREQGTDIADARIEALEAEIRALDDKEETLKREQDEISRTAGKERDDAISKNRAIQQRLRKANDPDIGSLQENLANRFKETESALKLTLDNLDLGEIHQKMKEILQEPGRQSPLVVQKKLTWVQKKLTQSKKKKDELTKKKMTLTQNVEELEMELKALNTPSEPKEESSDSDSWASSRSRPMSPDRDLDIGDEKGPKEVAKGYEKGGSSTGGGTERGDVAHGAEGRVAEDEVLVEHEETEKDAMRVDMRKDGNQDIKGQQEQQKEAEKLEQVKEDSRKQRQRLEKKKAELQKVEKLKKASEISTKLETERLKEEKCQSEISTEYREIKRLEKELKDLKKKQQEKNDDKEEESQAENDIEILMRKDTQEYEEMAEQDVREKELREVRDLVLSKRAPHRALRREEREHRRATPRWVRERRPVSHLGRPERLHGFDALPRGMREVLDPDDSDSTNDEAEDPSRQRFLELLELMIKSTEDLETQIRMILEHREEMSRVEDMKHILNSEMRLERKWLEHVKAHSTLETGGSCSDSLKHNHLSGERVNDKIDYEDLEGESFRVLILLPAPEPHYPLICKLETWPLNGRGETQQYAALSYFWGSEGHNGRIYFLGDNDDEPSVANPERWGSAARRATSVRIRNNLFRALLRLRSHGKGAQKVALWVDFLCINQHNSVEKTQQLSRMVNIYSSASNVCIWLGESDRDKKSDEAMTFIPTLMDFAVFDRHANDRKQAKKWYALGELMRDRWFSRRWIVQEIALAKDATVHCGGAIVRWSDFADAASLLVSNQETIKSLFDFSDWREGPNTLGDIEAFGASILLEATNNLFLRKHNGEIKRPIKSIESLVTSLKTFDTSDQRDLIYSLKCIASDTSRHLWQHDKGARDDLPADYSKSEIEVYKDFTEFCVRSSNSLDIICRPWAMPVKGEKTLLPSWIPLLSSSEFGLPDEIYSGRKNGEVLVGHAGQPNYAAASQKPCQVQFKSEPQDKDSSTRDKGGNGSERIEVLFARGFRMAKIDHVSARNTGGVIAKESLNMGKWPGFGKDTDSVPDPIWRTLVADRNHNGQVPPSWYQRACLRCLEIADVFNNGDLNIGEILQGHSEMLRKYLTRVRNVTWNRRFFTATVQDPEWPLFGLCPPKAREGDFVCILYGCSVPVVMRESDSGRHMTLIGEAYVHGKMDGEALEDFEEGKIWGENGESKDEEFAII</sequence>
<dbReference type="PANTHER" id="PTHR24148:SF64">
    <property type="entry name" value="HETEROKARYON INCOMPATIBILITY DOMAIN-CONTAINING PROTEIN"/>
    <property type="match status" value="1"/>
</dbReference>
<dbReference type="AlphaFoldDB" id="A0A428U0S1"/>